<dbReference type="EMBL" id="LGST01000031">
    <property type="protein sequence ID" value="KND98733.1"/>
    <property type="molecule type" value="Genomic_DNA"/>
</dbReference>
<sequence>MWLSQSFVGIAGCKRRAKMAAKWPQNGLKVASKWPQSGSKVLYWTGAENGHYLVV</sequence>
<dbReference type="Proteomes" id="UP000037122">
    <property type="component" value="Unassembled WGS sequence"/>
</dbReference>
<comment type="caution">
    <text evidence="1">The sequence shown here is derived from an EMBL/GenBank/DDBJ whole genome shotgun (WGS) entry which is preliminary data.</text>
</comment>
<organism evidence="1 2">
    <name type="scientific">Candidozyma auris</name>
    <name type="common">Yeast</name>
    <name type="synonym">Candida auris</name>
    <dbReference type="NCBI Taxonomy" id="498019"/>
    <lineage>
        <taxon>Eukaryota</taxon>
        <taxon>Fungi</taxon>
        <taxon>Dikarya</taxon>
        <taxon>Ascomycota</taxon>
        <taxon>Saccharomycotina</taxon>
        <taxon>Pichiomycetes</taxon>
        <taxon>Metschnikowiaceae</taxon>
        <taxon>Candidozyma</taxon>
    </lineage>
</organism>
<evidence type="ECO:0000313" key="1">
    <source>
        <dbReference type="EMBL" id="KND98733.1"/>
    </source>
</evidence>
<protein>
    <submittedName>
        <fullName evidence="1">Uncharacterized protein</fullName>
    </submittedName>
</protein>
<proteinExistence type="predicted"/>
<gene>
    <name evidence="1" type="ORF">QG37_04637</name>
</gene>
<dbReference type="AlphaFoldDB" id="A0A0L0NXM3"/>
<dbReference type="VEuPathDB" id="FungiDB:QG37_04637"/>
<evidence type="ECO:0000313" key="2">
    <source>
        <dbReference type="Proteomes" id="UP000037122"/>
    </source>
</evidence>
<reference evidence="2" key="1">
    <citation type="journal article" date="2015" name="BMC Genomics">
        <title>Draft genome of a commonly misdiagnosed multidrug resistant pathogen Candida auris.</title>
        <authorList>
            <person name="Chatterjee S."/>
            <person name="Alampalli S.V."/>
            <person name="Nageshan R.K."/>
            <person name="Chettiar S.T."/>
            <person name="Joshi S."/>
            <person name="Tatu U.S."/>
        </authorList>
    </citation>
    <scope>NUCLEOTIDE SEQUENCE [LARGE SCALE GENOMIC DNA]</scope>
    <source>
        <strain evidence="2">6684</strain>
    </source>
</reference>
<name>A0A0L0NXM3_CANAR</name>
<accession>A0A0L0NXM3</accession>